<evidence type="ECO:0000313" key="1">
    <source>
        <dbReference type="EMBL" id="BBA37488.1"/>
    </source>
</evidence>
<protein>
    <recommendedName>
        <fullName evidence="3">Tetratricopeptide repeat protein</fullName>
    </recommendedName>
</protein>
<accession>A0A286P4B4</accession>
<dbReference type="EMBL" id="AP017928">
    <property type="protein sequence ID" value="BBA37488.1"/>
    <property type="molecule type" value="Genomic_DNA"/>
</dbReference>
<dbReference type="KEGG" id="mmai:sS8_5571"/>
<reference evidence="1 2" key="1">
    <citation type="submission" date="2016-12" db="EMBL/GenBank/DDBJ databases">
        <title>Genome sequencing of Methylocaldum marinum.</title>
        <authorList>
            <person name="Takeuchi M."/>
            <person name="Kamagata Y."/>
            <person name="Hiraoka S."/>
            <person name="Oshima K."/>
            <person name="Hattori M."/>
            <person name="Iwasaki W."/>
        </authorList>
    </citation>
    <scope>NUCLEOTIDE SEQUENCE [LARGE SCALE GENOMIC DNA]</scope>
    <source>
        <strain evidence="1 2">S8</strain>
    </source>
</reference>
<dbReference type="Proteomes" id="UP000266313">
    <property type="component" value="Chromosome"/>
</dbReference>
<keyword evidence="2" id="KW-1185">Reference proteome</keyword>
<evidence type="ECO:0008006" key="3">
    <source>
        <dbReference type="Google" id="ProtNLM"/>
    </source>
</evidence>
<proteinExistence type="predicted"/>
<dbReference type="AlphaFoldDB" id="A0A286P4B4"/>
<dbReference type="PROSITE" id="PS51257">
    <property type="entry name" value="PROKAR_LIPOPROTEIN"/>
    <property type="match status" value="1"/>
</dbReference>
<dbReference type="OrthoDB" id="7071202at2"/>
<evidence type="ECO:0000313" key="2">
    <source>
        <dbReference type="Proteomes" id="UP000266313"/>
    </source>
</evidence>
<name>A0A286P4B4_9GAMM</name>
<gene>
    <name evidence="1" type="ORF">sS8_5571</name>
</gene>
<organism evidence="1 2">
    <name type="scientific">Methylocaldum marinum</name>
    <dbReference type="NCBI Taxonomy" id="1432792"/>
    <lineage>
        <taxon>Bacteria</taxon>
        <taxon>Pseudomonadati</taxon>
        <taxon>Pseudomonadota</taxon>
        <taxon>Gammaproteobacteria</taxon>
        <taxon>Methylococcales</taxon>
        <taxon>Methylococcaceae</taxon>
        <taxon>Methylocaldum</taxon>
    </lineage>
</organism>
<dbReference type="RefSeq" id="WP_119632466.1">
    <property type="nucleotide sequence ID" value="NZ_AP017928.1"/>
</dbReference>
<sequence>MKAMRIVRNAFVTSKSVRLLVLIGWGTIILTGCTGKTEPKGRSATAIQSAGDDFPLPERFIRIDDIAGYEQAAQTYLETHAASDFAPRVALDLLMISRIKNQEEVAEAMEAKLLLDYPQTVHGTYFRTSYAKGEDYRSRLSTLLEQYVKTPSADFPKKYLAAVDFGVMKFGNELFNDHDFLLRSAFVAGAAGDTERQNMLLTAFNAMAKKDDDNKLRPIAALATDEMEPLSRRIMGLHEASENPTAGFLRDVLLLRLPAEEKDTPELRPVVAEALLDRKQFQLALPILERLPADQDGDKRLFQRLWSHAMTGDPKRAAESLARLDQDFPASPWRELGHRVLRAAEAAEKNLDLYVDTFRTIVNTAKKDFSEFEARLSFQHEESSRKLTAYLAYSNSLKLFEIQLGSGKDLATAYRSTAMGSMLYVKGEPAVRRCLQPGWIFSPNIDVHHVPGENFSLHANFGFTQFGKTFSNDSLESPYLNEPEKIRTLLKRPITRLALLGEVRKTEDGRIFSLFRPKVLKPETTEYRMVISHVNRILSVHGGPLDIYDVRYGPAKSLKFSPPPWPKRPMITVEEFDPSLIFETIGKILAAIVAKQGT</sequence>